<reference evidence="1 2" key="1">
    <citation type="submission" date="2013-11" db="EMBL/GenBank/DDBJ databases">
        <title>Genome sequencing of Stegodyphus mimosarum.</title>
        <authorList>
            <person name="Bechsgaard J."/>
        </authorList>
    </citation>
    <scope>NUCLEOTIDE SEQUENCE [LARGE SCALE GENOMIC DNA]</scope>
</reference>
<accession>A0A087UQT6</accession>
<gene>
    <name evidence="1" type="ORF">X975_14838</name>
</gene>
<dbReference type="EMBL" id="KK121098">
    <property type="protein sequence ID" value="KFM79725.1"/>
    <property type="molecule type" value="Genomic_DNA"/>
</dbReference>
<organism evidence="1 2">
    <name type="scientific">Stegodyphus mimosarum</name>
    <name type="common">African social velvet spider</name>
    <dbReference type="NCBI Taxonomy" id="407821"/>
    <lineage>
        <taxon>Eukaryota</taxon>
        <taxon>Metazoa</taxon>
        <taxon>Ecdysozoa</taxon>
        <taxon>Arthropoda</taxon>
        <taxon>Chelicerata</taxon>
        <taxon>Arachnida</taxon>
        <taxon>Araneae</taxon>
        <taxon>Araneomorphae</taxon>
        <taxon>Entelegynae</taxon>
        <taxon>Eresoidea</taxon>
        <taxon>Eresidae</taxon>
        <taxon>Stegodyphus</taxon>
    </lineage>
</organism>
<evidence type="ECO:0000313" key="2">
    <source>
        <dbReference type="Proteomes" id="UP000054359"/>
    </source>
</evidence>
<name>A0A087UQT6_STEMI</name>
<dbReference type="AlphaFoldDB" id="A0A087UQT6"/>
<evidence type="ECO:0000313" key="1">
    <source>
        <dbReference type="EMBL" id="KFM79725.1"/>
    </source>
</evidence>
<proteinExistence type="predicted"/>
<protein>
    <submittedName>
        <fullName evidence="1">Uncharacterized protein</fullName>
    </submittedName>
</protein>
<keyword evidence="2" id="KW-1185">Reference proteome</keyword>
<dbReference type="Proteomes" id="UP000054359">
    <property type="component" value="Unassembled WGS sequence"/>
</dbReference>
<sequence>MQAFPSDANLGRRLSLLRLSLLAMGKERNALHLHVKGLFFRKCDEFTRAGEFFDPESSKNDTLVVQVPR</sequence>
<feature type="non-terminal residue" evidence="1">
    <location>
        <position position="69"/>
    </location>
</feature>